<dbReference type="EMBL" id="QXGF01004297">
    <property type="protein sequence ID" value="KAE8919996.1"/>
    <property type="molecule type" value="Genomic_DNA"/>
</dbReference>
<dbReference type="Proteomes" id="UP000440732">
    <property type="component" value="Unassembled WGS sequence"/>
</dbReference>
<dbReference type="EMBL" id="QXGE01004526">
    <property type="protein sequence ID" value="KAE9270341.1"/>
    <property type="molecule type" value="Genomic_DNA"/>
</dbReference>
<evidence type="ECO:0000313" key="7">
    <source>
        <dbReference type="EMBL" id="KAE9166291.1"/>
    </source>
</evidence>
<protein>
    <submittedName>
        <fullName evidence="5">Uncharacterized protein</fullName>
    </submittedName>
</protein>
<dbReference type="EMBL" id="QXGB01004427">
    <property type="protein sequence ID" value="KAE9166291.1"/>
    <property type="molecule type" value="Genomic_DNA"/>
</dbReference>
<dbReference type="AlphaFoldDB" id="A0A6A3PXZ9"/>
<evidence type="ECO:0000313" key="13">
    <source>
        <dbReference type="Proteomes" id="UP000437068"/>
    </source>
</evidence>
<evidence type="ECO:0000313" key="14">
    <source>
        <dbReference type="Proteomes" id="UP000440367"/>
    </source>
</evidence>
<dbReference type="Proteomes" id="UP000433483">
    <property type="component" value="Unassembled WGS sequence"/>
</dbReference>
<name>A0A6A3PXZ9_9STRA</name>
<evidence type="ECO:0000313" key="9">
    <source>
        <dbReference type="EMBL" id="KAE9171784.1"/>
    </source>
</evidence>
<sequence length="229" mass="24767">MMSVSVGEGCSCGGCSAASCRPCEEKTSPGAGAGSRRGADPSVDQINKIVEDMAILRVEVGSLVADTQRQQLAIESNGKVIESNGKAIESIRKAIESNGKSIKSHASAIESHANAIESQGKTLKMMQAEIAVHGKLINALLPWVTRDKLVSKCGMLEKYREMLFAAVRVNENESVVDLIQRVRTSNPDKVVLWALDQHSSISADINEPLDIEEARAVVRVDFILVRIRN</sequence>
<evidence type="ECO:0000313" key="8">
    <source>
        <dbReference type="EMBL" id="KAE9170608.1"/>
    </source>
</evidence>
<evidence type="ECO:0000313" key="11">
    <source>
        <dbReference type="Proteomes" id="UP000429523"/>
    </source>
</evidence>
<organism evidence="5 16">
    <name type="scientific">Phytophthora fragariae</name>
    <dbReference type="NCBI Taxonomy" id="53985"/>
    <lineage>
        <taxon>Eukaryota</taxon>
        <taxon>Sar</taxon>
        <taxon>Stramenopiles</taxon>
        <taxon>Oomycota</taxon>
        <taxon>Peronosporomycetes</taxon>
        <taxon>Peronosporales</taxon>
        <taxon>Peronosporaceae</taxon>
        <taxon>Phytophthora</taxon>
    </lineage>
</organism>
<dbReference type="EMBL" id="QXGC01004207">
    <property type="protein sequence ID" value="KAE9170608.1"/>
    <property type="molecule type" value="Genomic_DNA"/>
</dbReference>
<dbReference type="EMBL" id="QXFX01004508">
    <property type="protein sequence ID" value="KAE9063798.1"/>
    <property type="molecule type" value="Genomic_DNA"/>
</dbReference>
<accession>A0A6A3PXZ9</accession>
<feature type="compositionally biased region" description="Low complexity" evidence="1">
    <location>
        <begin position="28"/>
        <end position="41"/>
    </location>
</feature>
<reference evidence="11 12" key="1">
    <citation type="submission" date="2018-08" db="EMBL/GenBank/DDBJ databases">
        <title>Genomic investigation of the strawberry pathogen Phytophthora fragariae indicates pathogenicity is determined by transcriptional variation in three key races.</title>
        <authorList>
            <person name="Adams T.M."/>
            <person name="Armitage A.D."/>
            <person name="Sobczyk M.K."/>
            <person name="Bates H.J."/>
            <person name="Dunwell J.M."/>
            <person name="Nellist C.F."/>
            <person name="Harrison R.J."/>
        </authorList>
    </citation>
    <scope>NUCLEOTIDE SEQUENCE [LARGE SCALE GENOMIC DNA]</scope>
    <source>
        <strain evidence="10 13">A4</strain>
        <strain evidence="9 14">BC-1</strain>
        <strain evidence="8 18">BC-23</strain>
        <strain evidence="7 12">NOV-27</strain>
        <strain evidence="6 15">NOV-5</strain>
        <strain evidence="5 16">NOV-71</strain>
        <strain evidence="2 11">NOV-9</strain>
        <strain evidence="4 19">ONT-3</strain>
        <strain evidence="3 17">SCRP245</strain>
    </source>
</reference>
<evidence type="ECO:0000313" key="17">
    <source>
        <dbReference type="Proteomes" id="UP000460718"/>
    </source>
</evidence>
<evidence type="ECO:0000256" key="1">
    <source>
        <dbReference type="SAM" id="MobiDB-lite"/>
    </source>
</evidence>
<dbReference type="Proteomes" id="UP000476176">
    <property type="component" value="Unassembled WGS sequence"/>
</dbReference>
<evidence type="ECO:0000313" key="10">
    <source>
        <dbReference type="EMBL" id="KAE9270341.1"/>
    </source>
</evidence>
<evidence type="ECO:0000313" key="4">
    <source>
        <dbReference type="EMBL" id="KAE9063798.1"/>
    </source>
</evidence>
<dbReference type="OrthoDB" id="10353893at2759"/>
<dbReference type="Proteomes" id="UP000429523">
    <property type="component" value="Unassembled WGS sequence"/>
</dbReference>
<dbReference type="EMBL" id="QXFW01004579">
    <property type="protein sequence ID" value="KAE8965135.1"/>
    <property type="molecule type" value="Genomic_DNA"/>
</dbReference>
<comment type="caution">
    <text evidence="5">The sequence shown here is derived from an EMBL/GenBank/DDBJ whole genome shotgun (WGS) entry which is preliminary data.</text>
</comment>
<proteinExistence type="predicted"/>
<dbReference type="Proteomes" id="UP000460718">
    <property type="component" value="Unassembled WGS sequence"/>
</dbReference>
<evidence type="ECO:0000313" key="15">
    <source>
        <dbReference type="Proteomes" id="UP000440732"/>
    </source>
</evidence>
<feature type="compositionally biased region" description="Low complexity" evidence="1">
    <location>
        <begin position="1"/>
        <end position="20"/>
    </location>
</feature>
<evidence type="ECO:0000313" key="19">
    <source>
        <dbReference type="Proteomes" id="UP000488956"/>
    </source>
</evidence>
<dbReference type="EMBL" id="QXGA01004275">
    <property type="protein sequence ID" value="KAE9074806.1"/>
    <property type="molecule type" value="Genomic_DNA"/>
</dbReference>
<dbReference type="EMBL" id="QXGD01004220">
    <property type="protein sequence ID" value="KAE9171784.1"/>
    <property type="molecule type" value="Genomic_DNA"/>
</dbReference>
<keyword evidence="12" id="KW-1185">Reference proteome</keyword>
<dbReference type="EMBL" id="QXFZ01004342">
    <property type="protein sequence ID" value="KAE9064662.1"/>
    <property type="molecule type" value="Genomic_DNA"/>
</dbReference>
<dbReference type="Proteomes" id="UP000437068">
    <property type="component" value="Unassembled WGS sequence"/>
</dbReference>
<evidence type="ECO:0000313" key="6">
    <source>
        <dbReference type="EMBL" id="KAE9074806.1"/>
    </source>
</evidence>
<dbReference type="Proteomes" id="UP000488956">
    <property type="component" value="Unassembled WGS sequence"/>
</dbReference>
<evidence type="ECO:0000313" key="16">
    <source>
        <dbReference type="Proteomes" id="UP000441208"/>
    </source>
</evidence>
<dbReference type="Proteomes" id="UP000440367">
    <property type="component" value="Unassembled WGS sequence"/>
</dbReference>
<evidence type="ECO:0000313" key="18">
    <source>
        <dbReference type="Proteomes" id="UP000476176"/>
    </source>
</evidence>
<gene>
    <name evidence="10" type="ORF">PF001_g28837</name>
    <name evidence="9" type="ORF">PF002_g29740</name>
    <name evidence="8" type="ORF">PF004_g27819</name>
    <name evidence="7" type="ORF">PF005_g29256</name>
    <name evidence="6" type="ORF">PF006_g28467</name>
    <name evidence="5" type="ORF">PF007_g29116</name>
    <name evidence="2" type="ORF">PF009_g29704</name>
    <name evidence="4" type="ORF">PF010_g28854</name>
    <name evidence="3" type="ORF">PF011_g28418</name>
</gene>
<evidence type="ECO:0000313" key="2">
    <source>
        <dbReference type="EMBL" id="KAE8919996.1"/>
    </source>
</evidence>
<evidence type="ECO:0000313" key="3">
    <source>
        <dbReference type="EMBL" id="KAE8965135.1"/>
    </source>
</evidence>
<feature type="region of interest" description="Disordered" evidence="1">
    <location>
        <begin position="1"/>
        <end position="41"/>
    </location>
</feature>
<dbReference type="Proteomes" id="UP000441208">
    <property type="component" value="Unassembled WGS sequence"/>
</dbReference>
<evidence type="ECO:0000313" key="12">
    <source>
        <dbReference type="Proteomes" id="UP000433483"/>
    </source>
</evidence>
<evidence type="ECO:0000313" key="5">
    <source>
        <dbReference type="EMBL" id="KAE9064662.1"/>
    </source>
</evidence>